<dbReference type="Gene3D" id="3.40.50.970">
    <property type="match status" value="1"/>
</dbReference>
<dbReference type="GO" id="GO:0016491">
    <property type="term" value="F:oxidoreductase activity"/>
    <property type="evidence" value="ECO:0007669"/>
    <property type="project" value="UniProtKB-KW"/>
</dbReference>
<organism evidence="5 6">
    <name type="scientific">Dactylosporangium matsuzakiense</name>
    <dbReference type="NCBI Taxonomy" id="53360"/>
    <lineage>
        <taxon>Bacteria</taxon>
        <taxon>Bacillati</taxon>
        <taxon>Actinomycetota</taxon>
        <taxon>Actinomycetes</taxon>
        <taxon>Micromonosporales</taxon>
        <taxon>Micromonosporaceae</taxon>
        <taxon>Dactylosporangium</taxon>
    </lineage>
</organism>
<comment type="caution">
    <text evidence="5">The sequence shown here is derived from an EMBL/GenBank/DDBJ whole genome shotgun (WGS) entry which is preliminary data.</text>
</comment>
<keyword evidence="2" id="KW-0560">Oxidoreductase</keyword>
<dbReference type="Gene3D" id="3.40.50.920">
    <property type="match status" value="1"/>
</dbReference>
<dbReference type="SMART" id="SM00861">
    <property type="entry name" value="Transket_pyr"/>
    <property type="match status" value="1"/>
</dbReference>
<dbReference type="InterPro" id="IPR029061">
    <property type="entry name" value="THDP-binding"/>
</dbReference>
<keyword evidence="3" id="KW-0786">Thiamine pyrophosphate</keyword>
<proteinExistence type="predicted"/>
<dbReference type="SUPFAM" id="SSF52518">
    <property type="entry name" value="Thiamin diphosphate-binding fold (THDP-binding)"/>
    <property type="match status" value="1"/>
</dbReference>
<accession>A0A9W6KP41</accession>
<name>A0A9W6KP41_9ACTN</name>
<evidence type="ECO:0000313" key="5">
    <source>
        <dbReference type="EMBL" id="GLL02904.1"/>
    </source>
</evidence>
<dbReference type="GO" id="GO:0000287">
    <property type="term" value="F:magnesium ion binding"/>
    <property type="evidence" value="ECO:0007669"/>
    <property type="project" value="UniProtKB-ARBA"/>
</dbReference>
<evidence type="ECO:0000256" key="2">
    <source>
        <dbReference type="ARBA" id="ARBA00023002"/>
    </source>
</evidence>
<dbReference type="Pfam" id="PF02780">
    <property type="entry name" value="Transketolase_C"/>
    <property type="match status" value="1"/>
</dbReference>
<reference evidence="5" key="2">
    <citation type="submission" date="2023-01" db="EMBL/GenBank/DDBJ databases">
        <authorList>
            <person name="Sun Q."/>
            <person name="Evtushenko L."/>
        </authorList>
    </citation>
    <scope>NUCLEOTIDE SEQUENCE</scope>
    <source>
        <strain evidence="5">VKM Ac-1321</strain>
    </source>
</reference>
<dbReference type="Proteomes" id="UP001143480">
    <property type="component" value="Unassembled WGS sequence"/>
</dbReference>
<dbReference type="InterPro" id="IPR033248">
    <property type="entry name" value="Transketolase_C"/>
</dbReference>
<dbReference type="RefSeq" id="WP_261962903.1">
    <property type="nucleotide sequence ID" value="NZ_BAAAXA010000003.1"/>
</dbReference>
<dbReference type="Pfam" id="PF02779">
    <property type="entry name" value="Transket_pyr"/>
    <property type="match status" value="1"/>
</dbReference>
<dbReference type="PANTHER" id="PTHR43257">
    <property type="entry name" value="PYRUVATE DEHYDROGENASE E1 COMPONENT BETA SUBUNIT"/>
    <property type="match status" value="1"/>
</dbReference>
<comment type="cofactor">
    <cofactor evidence="1">
        <name>thiamine diphosphate</name>
        <dbReference type="ChEBI" id="CHEBI:58937"/>
    </cofactor>
</comment>
<feature type="domain" description="Transketolase-like pyrimidine-binding" evidence="4">
    <location>
        <begin position="3"/>
        <end position="178"/>
    </location>
</feature>
<sequence>MTARVADALNAALGALLAEDPTLYLLGEDITDPYGGAFKVTRGLSTRFPDRVLGTPISESAIVGVANGLALAGDKAIVEIMFADFALLAFDQIVNVAAKSTAMFGRPVPMPLVVRCPTGGNRGYGPTHSQSPQKHFLGVPGLDVHELSPFHPPLPALRSMLGSGRPAVLFEDKVLYGRPLGVPRLFALREDTVVIDGAPCDDYLIVAPGGLAHRALEAMETLLRRYELCGALHVPTRLYPWDPAPVLRHPARRILVVEDGPPGASWATEVAYRLRDCGRPVRVLHAADTVVPTAAHLERSVLVQAATIVGALT</sequence>
<keyword evidence="5" id="KW-0670">Pyruvate</keyword>
<keyword evidence="6" id="KW-1185">Reference proteome</keyword>
<dbReference type="InterPro" id="IPR005475">
    <property type="entry name" value="Transketolase-like_Pyr-bd"/>
</dbReference>
<dbReference type="AlphaFoldDB" id="A0A9W6KP41"/>
<protein>
    <submittedName>
        <fullName evidence="5">Pyruvate dehydrogenase</fullName>
    </submittedName>
</protein>
<reference evidence="5" key="1">
    <citation type="journal article" date="2014" name="Int. J. Syst. Evol. Microbiol.">
        <title>Complete genome sequence of Corynebacterium casei LMG S-19264T (=DSM 44701T), isolated from a smear-ripened cheese.</title>
        <authorList>
            <consortium name="US DOE Joint Genome Institute (JGI-PGF)"/>
            <person name="Walter F."/>
            <person name="Albersmeier A."/>
            <person name="Kalinowski J."/>
            <person name="Ruckert C."/>
        </authorList>
    </citation>
    <scope>NUCLEOTIDE SEQUENCE</scope>
    <source>
        <strain evidence="5">VKM Ac-1321</strain>
    </source>
</reference>
<dbReference type="EMBL" id="BSFP01000027">
    <property type="protein sequence ID" value="GLL02904.1"/>
    <property type="molecule type" value="Genomic_DNA"/>
</dbReference>
<dbReference type="PANTHER" id="PTHR43257:SF2">
    <property type="entry name" value="PYRUVATE DEHYDROGENASE E1 COMPONENT SUBUNIT BETA"/>
    <property type="match status" value="1"/>
</dbReference>
<evidence type="ECO:0000256" key="3">
    <source>
        <dbReference type="ARBA" id="ARBA00023052"/>
    </source>
</evidence>
<evidence type="ECO:0000313" key="6">
    <source>
        <dbReference type="Proteomes" id="UP001143480"/>
    </source>
</evidence>
<evidence type="ECO:0000259" key="4">
    <source>
        <dbReference type="SMART" id="SM00861"/>
    </source>
</evidence>
<evidence type="ECO:0000256" key="1">
    <source>
        <dbReference type="ARBA" id="ARBA00001964"/>
    </source>
</evidence>
<dbReference type="InterPro" id="IPR009014">
    <property type="entry name" value="Transketo_C/PFOR_II"/>
</dbReference>
<dbReference type="SUPFAM" id="SSF52922">
    <property type="entry name" value="TK C-terminal domain-like"/>
    <property type="match status" value="1"/>
</dbReference>
<gene>
    <name evidence="5" type="ORF">GCM10017581_046460</name>
</gene>